<gene>
    <name evidence="3" type="ORF">AFUS01_LOCUS27199</name>
</gene>
<feature type="chain" id="PRO_5035169542" description="Integrin beta N-terminal domain-containing protein" evidence="1">
    <location>
        <begin position="32"/>
        <end position="88"/>
    </location>
</feature>
<feature type="signal peptide" evidence="1">
    <location>
        <begin position="1"/>
        <end position="31"/>
    </location>
</feature>
<keyword evidence="1" id="KW-0732">Signal</keyword>
<name>A0A8J2PJP4_9HEXA</name>
<feature type="domain" description="Integrin beta N-terminal" evidence="2">
    <location>
        <begin position="32"/>
        <end position="73"/>
    </location>
</feature>
<sequence length="88" mass="10126">MALKNFLFDLAGQVLVIIFVVVVVHPNGISAQCNIKKTCDDCIRTKDCVWCKDPEFPDDNPKRCTLRTETLSDCRYYEQVNQTINITR</sequence>
<keyword evidence="4" id="KW-1185">Reference proteome</keyword>
<proteinExistence type="predicted"/>
<accession>A0A8J2PJP4</accession>
<feature type="non-terminal residue" evidence="3">
    <location>
        <position position="1"/>
    </location>
</feature>
<dbReference type="Pfam" id="PF17205">
    <property type="entry name" value="PSI_integrin"/>
    <property type="match status" value="1"/>
</dbReference>
<dbReference type="AlphaFoldDB" id="A0A8J2PJP4"/>
<reference evidence="3" key="1">
    <citation type="submission" date="2021-06" db="EMBL/GenBank/DDBJ databases">
        <authorList>
            <person name="Hodson N. C."/>
            <person name="Mongue J. A."/>
            <person name="Jaron S. K."/>
        </authorList>
    </citation>
    <scope>NUCLEOTIDE SEQUENCE</scope>
</reference>
<comment type="caution">
    <text evidence="3">The sequence shown here is derived from an EMBL/GenBank/DDBJ whole genome shotgun (WGS) entry which is preliminary data.</text>
</comment>
<evidence type="ECO:0000313" key="3">
    <source>
        <dbReference type="EMBL" id="CAG7816584.1"/>
    </source>
</evidence>
<organism evidence="3 4">
    <name type="scientific">Allacma fusca</name>
    <dbReference type="NCBI Taxonomy" id="39272"/>
    <lineage>
        <taxon>Eukaryota</taxon>
        <taxon>Metazoa</taxon>
        <taxon>Ecdysozoa</taxon>
        <taxon>Arthropoda</taxon>
        <taxon>Hexapoda</taxon>
        <taxon>Collembola</taxon>
        <taxon>Symphypleona</taxon>
        <taxon>Sminthuridae</taxon>
        <taxon>Allacma</taxon>
    </lineage>
</organism>
<dbReference type="InterPro" id="IPR033760">
    <property type="entry name" value="Integrin_beta_N"/>
</dbReference>
<dbReference type="EMBL" id="CAJVCH010374286">
    <property type="protein sequence ID" value="CAG7816584.1"/>
    <property type="molecule type" value="Genomic_DNA"/>
</dbReference>
<protein>
    <recommendedName>
        <fullName evidence="2">Integrin beta N-terminal domain-containing protein</fullName>
    </recommendedName>
</protein>
<evidence type="ECO:0000256" key="1">
    <source>
        <dbReference type="SAM" id="SignalP"/>
    </source>
</evidence>
<evidence type="ECO:0000313" key="4">
    <source>
        <dbReference type="Proteomes" id="UP000708208"/>
    </source>
</evidence>
<dbReference type="Proteomes" id="UP000708208">
    <property type="component" value="Unassembled WGS sequence"/>
</dbReference>
<evidence type="ECO:0000259" key="2">
    <source>
        <dbReference type="Pfam" id="PF17205"/>
    </source>
</evidence>